<feature type="compositionally biased region" description="Basic and acidic residues" evidence="1">
    <location>
        <begin position="52"/>
        <end position="64"/>
    </location>
</feature>
<comment type="caution">
    <text evidence="4">The sequence shown here is derived from an EMBL/GenBank/DDBJ whole genome shotgun (WGS) entry which is preliminary data.</text>
</comment>
<keyword evidence="5" id="KW-1185">Reference proteome</keyword>
<evidence type="ECO:0000313" key="5">
    <source>
        <dbReference type="Proteomes" id="UP000759298"/>
    </source>
</evidence>
<feature type="domain" description="Magnesium transporter MgtE intracellular" evidence="3">
    <location>
        <begin position="115"/>
        <end position="171"/>
    </location>
</feature>
<dbReference type="EMBL" id="JAHWXP010000003">
    <property type="protein sequence ID" value="MBY8337854.1"/>
    <property type="molecule type" value="Genomic_DNA"/>
</dbReference>
<protein>
    <recommendedName>
        <fullName evidence="3">Magnesium transporter MgtE intracellular domain-containing protein</fullName>
    </recommendedName>
</protein>
<feature type="chain" id="PRO_5047449023" description="Magnesium transporter MgtE intracellular domain-containing protein" evidence="2">
    <location>
        <begin position="23"/>
        <end position="190"/>
    </location>
</feature>
<feature type="compositionally biased region" description="Polar residues" evidence="1">
    <location>
        <begin position="83"/>
        <end position="95"/>
    </location>
</feature>
<dbReference type="RefSeq" id="WP_222825353.1">
    <property type="nucleotide sequence ID" value="NZ_JAHWXP010000003.1"/>
</dbReference>
<evidence type="ECO:0000256" key="2">
    <source>
        <dbReference type="SAM" id="SignalP"/>
    </source>
</evidence>
<dbReference type="Proteomes" id="UP000759298">
    <property type="component" value="Unassembled WGS sequence"/>
</dbReference>
<feature type="signal peptide" evidence="2">
    <location>
        <begin position="1"/>
        <end position="22"/>
    </location>
</feature>
<evidence type="ECO:0000259" key="3">
    <source>
        <dbReference type="Pfam" id="PF03448"/>
    </source>
</evidence>
<dbReference type="InterPro" id="IPR006668">
    <property type="entry name" value="Mg_transptr_MgtE_intracell_dom"/>
</dbReference>
<evidence type="ECO:0000256" key="1">
    <source>
        <dbReference type="SAM" id="MobiDB-lite"/>
    </source>
</evidence>
<gene>
    <name evidence="4" type="ORF">KYN89_12455</name>
</gene>
<evidence type="ECO:0000313" key="4">
    <source>
        <dbReference type="EMBL" id="MBY8337854.1"/>
    </source>
</evidence>
<feature type="region of interest" description="Disordered" evidence="1">
    <location>
        <begin position="24"/>
        <end position="64"/>
    </location>
</feature>
<dbReference type="Pfam" id="PF03448">
    <property type="entry name" value="MgtE_N"/>
    <property type="match status" value="1"/>
</dbReference>
<organism evidence="4 5">
    <name type="scientific">Alteriqipengyuania abyssalis</name>
    <dbReference type="NCBI Taxonomy" id="2860200"/>
    <lineage>
        <taxon>Bacteria</taxon>
        <taxon>Pseudomonadati</taxon>
        <taxon>Pseudomonadota</taxon>
        <taxon>Alphaproteobacteria</taxon>
        <taxon>Sphingomonadales</taxon>
        <taxon>Erythrobacteraceae</taxon>
        <taxon>Alteriqipengyuania</taxon>
    </lineage>
</organism>
<accession>A0ABS7PFK4</accession>
<keyword evidence="2" id="KW-0732">Signal</keyword>
<feature type="region of interest" description="Disordered" evidence="1">
    <location>
        <begin position="79"/>
        <end position="108"/>
    </location>
</feature>
<reference evidence="4 5" key="1">
    <citation type="submission" date="2021-07" db="EMBL/GenBank/DDBJ databases">
        <title>Alteriqipengyuania abyssalis NZ-12B nov, sp.nov isolated from deep sea sponge in pacific ocean.</title>
        <authorList>
            <person name="Tareen S."/>
            <person name="Wink J."/>
        </authorList>
    </citation>
    <scope>NUCLEOTIDE SEQUENCE [LARGE SCALE GENOMIC DNA]</scope>
    <source>
        <strain evidence="4 5">NZ-12B</strain>
    </source>
</reference>
<sequence length="190" mass="20157">MTIKRPSLLMLMAGAAALSTLAHGVSASGTSGEKAPAKASQSRLGSAIQSELAEKRQTAKERERALDLREQAIRASEKRLKDNLQNQQPRPQTNGAAAAKADAKAAKEAEEAETLDQLARIYQSMKPKQAAVVFEQLDIDVQIAVARKMRERSTAQILAAMTPAAAARLSMALAGKRPAPPKRVGPAPVG</sequence>
<proteinExistence type="predicted"/>
<feature type="compositionally biased region" description="Polar residues" evidence="1">
    <location>
        <begin position="39"/>
        <end position="49"/>
    </location>
</feature>
<name>A0ABS7PFK4_9SPHN</name>
<dbReference type="SUPFAM" id="SSF158791">
    <property type="entry name" value="MgtE N-terminal domain-like"/>
    <property type="match status" value="1"/>
</dbReference>